<proteinExistence type="predicted"/>
<evidence type="ECO:0000313" key="1">
    <source>
        <dbReference type="EMBL" id="TFK29602.1"/>
    </source>
</evidence>
<protein>
    <submittedName>
        <fullName evidence="1">Uncharacterized protein</fullName>
    </submittedName>
</protein>
<keyword evidence="2" id="KW-1185">Reference proteome</keyword>
<accession>A0A5C3LAG3</accession>
<name>A0A5C3LAG3_COPMA</name>
<sequence>MWSKLDTPLHHSDNAVSFELEYPRIPVILRSRELNLHTIKPHLPKLQSVIPW</sequence>
<dbReference type="AlphaFoldDB" id="A0A5C3LAG3"/>
<dbReference type="Proteomes" id="UP000307440">
    <property type="component" value="Unassembled WGS sequence"/>
</dbReference>
<organism evidence="1 2">
    <name type="scientific">Coprinopsis marcescibilis</name>
    <name type="common">Agaric fungus</name>
    <name type="synonym">Psathyrella marcescibilis</name>
    <dbReference type="NCBI Taxonomy" id="230819"/>
    <lineage>
        <taxon>Eukaryota</taxon>
        <taxon>Fungi</taxon>
        <taxon>Dikarya</taxon>
        <taxon>Basidiomycota</taxon>
        <taxon>Agaricomycotina</taxon>
        <taxon>Agaricomycetes</taxon>
        <taxon>Agaricomycetidae</taxon>
        <taxon>Agaricales</taxon>
        <taxon>Agaricineae</taxon>
        <taxon>Psathyrellaceae</taxon>
        <taxon>Coprinopsis</taxon>
    </lineage>
</organism>
<dbReference type="EMBL" id="ML210148">
    <property type="protein sequence ID" value="TFK29602.1"/>
    <property type="molecule type" value="Genomic_DNA"/>
</dbReference>
<reference evidence="1 2" key="1">
    <citation type="journal article" date="2019" name="Nat. Ecol. Evol.">
        <title>Megaphylogeny resolves global patterns of mushroom evolution.</title>
        <authorList>
            <person name="Varga T."/>
            <person name="Krizsan K."/>
            <person name="Foldi C."/>
            <person name="Dima B."/>
            <person name="Sanchez-Garcia M."/>
            <person name="Sanchez-Ramirez S."/>
            <person name="Szollosi G.J."/>
            <person name="Szarkandi J.G."/>
            <person name="Papp V."/>
            <person name="Albert L."/>
            <person name="Andreopoulos W."/>
            <person name="Angelini C."/>
            <person name="Antonin V."/>
            <person name="Barry K.W."/>
            <person name="Bougher N.L."/>
            <person name="Buchanan P."/>
            <person name="Buyck B."/>
            <person name="Bense V."/>
            <person name="Catcheside P."/>
            <person name="Chovatia M."/>
            <person name="Cooper J."/>
            <person name="Damon W."/>
            <person name="Desjardin D."/>
            <person name="Finy P."/>
            <person name="Geml J."/>
            <person name="Haridas S."/>
            <person name="Hughes K."/>
            <person name="Justo A."/>
            <person name="Karasinski D."/>
            <person name="Kautmanova I."/>
            <person name="Kiss B."/>
            <person name="Kocsube S."/>
            <person name="Kotiranta H."/>
            <person name="LaButti K.M."/>
            <person name="Lechner B.E."/>
            <person name="Liimatainen K."/>
            <person name="Lipzen A."/>
            <person name="Lukacs Z."/>
            <person name="Mihaltcheva S."/>
            <person name="Morgado L.N."/>
            <person name="Niskanen T."/>
            <person name="Noordeloos M.E."/>
            <person name="Ohm R.A."/>
            <person name="Ortiz-Santana B."/>
            <person name="Ovrebo C."/>
            <person name="Racz N."/>
            <person name="Riley R."/>
            <person name="Savchenko A."/>
            <person name="Shiryaev A."/>
            <person name="Soop K."/>
            <person name="Spirin V."/>
            <person name="Szebenyi C."/>
            <person name="Tomsovsky M."/>
            <person name="Tulloss R.E."/>
            <person name="Uehling J."/>
            <person name="Grigoriev I.V."/>
            <person name="Vagvolgyi C."/>
            <person name="Papp T."/>
            <person name="Martin F.M."/>
            <person name="Miettinen O."/>
            <person name="Hibbett D.S."/>
            <person name="Nagy L.G."/>
        </authorList>
    </citation>
    <scope>NUCLEOTIDE SEQUENCE [LARGE SCALE GENOMIC DNA]</scope>
    <source>
        <strain evidence="1 2">CBS 121175</strain>
    </source>
</reference>
<gene>
    <name evidence="1" type="ORF">FA15DRAFT_663751</name>
</gene>
<evidence type="ECO:0000313" key="2">
    <source>
        <dbReference type="Proteomes" id="UP000307440"/>
    </source>
</evidence>